<dbReference type="EMBL" id="QKTX01000012">
    <property type="protein sequence ID" value="PZV80262.1"/>
    <property type="molecule type" value="Genomic_DNA"/>
</dbReference>
<feature type="signal peptide" evidence="1">
    <location>
        <begin position="1"/>
        <end position="24"/>
    </location>
</feature>
<evidence type="ECO:0000256" key="1">
    <source>
        <dbReference type="SAM" id="SignalP"/>
    </source>
</evidence>
<dbReference type="Proteomes" id="UP000248917">
    <property type="component" value="Unassembled WGS sequence"/>
</dbReference>
<reference evidence="2 3" key="1">
    <citation type="submission" date="2018-06" db="EMBL/GenBank/DDBJ databases">
        <title>Genomic Encyclopedia of Archaeal and Bacterial Type Strains, Phase II (KMG-II): from individual species to whole genera.</title>
        <authorList>
            <person name="Goeker M."/>
        </authorList>
    </citation>
    <scope>NUCLEOTIDE SEQUENCE [LARGE SCALE GENOMIC DNA]</scope>
    <source>
        <strain evidence="2 3">T4</strain>
    </source>
</reference>
<accession>A0A326RLX3</accession>
<feature type="chain" id="PRO_5016364515" description="Lipoprotein" evidence="1">
    <location>
        <begin position="25"/>
        <end position="217"/>
    </location>
</feature>
<keyword evidence="1" id="KW-0732">Signal</keyword>
<keyword evidence="3" id="KW-1185">Reference proteome</keyword>
<dbReference type="PROSITE" id="PS51257">
    <property type="entry name" value="PROKAR_LIPOPROTEIN"/>
    <property type="match status" value="1"/>
</dbReference>
<evidence type="ECO:0008006" key="4">
    <source>
        <dbReference type="Google" id="ProtNLM"/>
    </source>
</evidence>
<protein>
    <recommendedName>
        <fullName evidence="4">Lipoprotein</fullName>
    </recommendedName>
</protein>
<comment type="caution">
    <text evidence="2">The sequence shown here is derived from an EMBL/GenBank/DDBJ whole genome shotgun (WGS) entry which is preliminary data.</text>
</comment>
<evidence type="ECO:0000313" key="3">
    <source>
        <dbReference type="Proteomes" id="UP000248917"/>
    </source>
</evidence>
<evidence type="ECO:0000313" key="2">
    <source>
        <dbReference type="EMBL" id="PZV80262.1"/>
    </source>
</evidence>
<gene>
    <name evidence="2" type="ORF">CLV31_11227</name>
</gene>
<sequence>MKKIYSKWSSLSILGALFLGSCMQETEAPAIAENLQLNSTVSSEISIENLRKNPNGVAYQEKFTNQIGFVPDLEGGFTQDIPFPAYYPGTGVGNATYIGKAYSFINQRAFIGETGPVTVGAPVSMFFSEELAELGITDLPDEVSSLTTDGKGNTVYFKNILNVTSPVSDTRINFVAEVEIIGGTGIFATAKGKGQVNGFFNPLNGKGETTLRANIVF</sequence>
<dbReference type="AlphaFoldDB" id="A0A326RLX3"/>
<dbReference type="RefSeq" id="WP_146250908.1">
    <property type="nucleotide sequence ID" value="NZ_QKTX01000012.1"/>
</dbReference>
<name>A0A326RLX3_9BACT</name>
<dbReference type="OrthoDB" id="822980at2"/>
<organism evidence="2 3">
    <name type="scientific">Algoriphagus aquaeductus</name>
    <dbReference type="NCBI Taxonomy" id="475299"/>
    <lineage>
        <taxon>Bacteria</taxon>
        <taxon>Pseudomonadati</taxon>
        <taxon>Bacteroidota</taxon>
        <taxon>Cytophagia</taxon>
        <taxon>Cytophagales</taxon>
        <taxon>Cyclobacteriaceae</taxon>
        <taxon>Algoriphagus</taxon>
    </lineage>
</organism>
<proteinExistence type="predicted"/>